<evidence type="ECO:0000313" key="2">
    <source>
        <dbReference type="EMBL" id="KAK5938152.1"/>
    </source>
</evidence>
<name>A0ABR0RD53_9EURO</name>
<dbReference type="GeneID" id="90003190"/>
<dbReference type="RefSeq" id="XP_064726242.1">
    <property type="nucleotide sequence ID" value="XM_064878134.1"/>
</dbReference>
<sequence length="366" mass="39734">MAFEETPNKRPKLDSGYATSPEPSPMKFPSAGQANNAVVLYDPVPMRKDPASMQELLQSPPITLTIGPEQSQTTVQASLFRGISHPLHSLLSSVAAGQTDAATINEYLRHDDKDAFLQLVSMAYGIVLKGEHINHAALPTKSESSSKAVVKSKNGSTVSEKSLVKCNGCKTPMFLSLQCETSKCDEPAALGLQTFFELQLAQSHGSISKQATGLKALQSSTTNLDLKDKTTGKSYPLMHFAKVFHLAGKYGVLSLQASALKAFERRLKKYSSLVQKDIDELLDVLRYLASASANGWVSRHSSEGDETTASTTDTSALLKSLMRYVVVHVEDLLDEDEFQEIVAEHGMIGLELMKVLKESIIASRGS</sequence>
<protein>
    <submittedName>
        <fullName evidence="2">Uncharacterized protein</fullName>
    </submittedName>
</protein>
<evidence type="ECO:0000313" key="3">
    <source>
        <dbReference type="Proteomes" id="UP001334248"/>
    </source>
</evidence>
<keyword evidence="3" id="KW-1185">Reference proteome</keyword>
<dbReference type="EMBL" id="JAVHJV010000014">
    <property type="protein sequence ID" value="KAK5938152.1"/>
    <property type="molecule type" value="Genomic_DNA"/>
</dbReference>
<gene>
    <name evidence="2" type="ORF">PMZ80_009741</name>
</gene>
<feature type="region of interest" description="Disordered" evidence="1">
    <location>
        <begin position="1"/>
        <end position="31"/>
    </location>
</feature>
<feature type="compositionally biased region" description="Basic and acidic residues" evidence="1">
    <location>
        <begin position="1"/>
        <end position="13"/>
    </location>
</feature>
<comment type="caution">
    <text evidence="2">The sequence shown here is derived from an EMBL/GenBank/DDBJ whole genome shotgun (WGS) entry which is preliminary data.</text>
</comment>
<reference evidence="2 3" key="1">
    <citation type="journal article" date="2023" name="Res Sq">
        <title>Genomic and morphological characterization of Knufia obscura isolated from the Mars 2020 spacecraft assembly facility.</title>
        <authorList>
            <person name="Chander A.M."/>
            <person name="Teixeira M.M."/>
            <person name="Singh N.K."/>
            <person name="Williams M.P."/>
            <person name="Parker C.W."/>
            <person name="Leo P."/>
            <person name="Stajich J.E."/>
            <person name="Torok T."/>
            <person name="Tighe S."/>
            <person name="Mason C.E."/>
            <person name="Venkateswaran K."/>
        </authorList>
    </citation>
    <scope>NUCLEOTIDE SEQUENCE [LARGE SCALE GENOMIC DNA]</scope>
    <source>
        <strain evidence="2 3">CCFEE 5817</strain>
    </source>
</reference>
<organism evidence="2 3">
    <name type="scientific">Knufia obscura</name>
    <dbReference type="NCBI Taxonomy" id="1635080"/>
    <lineage>
        <taxon>Eukaryota</taxon>
        <taxon>Fungi</taxon>
        <taxon>Dikarya</taxon>
        <taxon>Ascomycota</taxon>
        <taxon>Pezizomycotina</taxon>
        <taxon>Eurotiomycetes</taxon>
        <taxon>Chaetothyriomycetidae</taxon>
        <taxon>Chaetothyriales</taxon>
        <taxon>Trichomeriaceae</taxon>
        <taxon>Knufia</taxon>
    </lineage>
</organism>
<dbReference type="Proteomes" id="UP001334248">
    <property type="component" value="Unassembled WGS sequence"/>
</dbReference>
<proteinExistence type="predicted"/>
<accession>A0ABR0RD53</accession>
<evidence type="ECO:0000256" key="1">
    <source>
        <dbReference type="SAM" id="MobiDB-lite"/>
    </source>
</evidence>